<evidence type="ECO:0000256" key="1">
    <source>
        <dbReference type="ARBA" id="ARBA00008535"/>
    </source>
</evidence>
<keyword evidence="5" id="KW-0812">Transmembrane</keyword>
<comment type="similarity">
    <text evidence="1">Belongs to the TRAFAC class TrmE-Era-EngA-EngB-Septin-like GTPase superfamily. AIG1/Toc34/Toc159-like paraseptin GTPase family. IAN subfamily.</text>
</comment>
<evidence type="ECO:0000313" key="8">
    <source>
        <dbReference type="Proteomes" id="UP001497497"/>
    </source>
</evidence>
<protein>
    <recommendedName>
        <fullName evidence="6">AIG1-type G domain-containing protein</fullName>
    </recommendedName>
</protein>
<gene>
    <name evidence="7" type="ORF">GSLYS_00015984001</name>
</gene>
<evidence type="ECO:0000256" key="5">
    <source>
        <dbReference type="SAM" id="Phobius"/>
    </source>
</evidence>
<proteinExistence type="inferred from homology"/>
<keyword evidence="5" id="KW-1133">Transmembrane helix</keyword>
<accession>A0AAV2IA10</accession>
<feature type="coiled-coil region" evidence="4">
    <location>
        <begin position="379"/>
        <end position="413"/>
    </location>
</feature>
<keyword evidence="4" id="KW-0175">Coiled coil</keyword>
<keyword evidence="3" id="KW-0342">GTP-binding</keyword>
<dbReference type="InterPro" id="IPR045058">
    <property type="entry name" value="GIMA/IAN/Toc"/>
</dbReference>
<organism evidence="7 8">
    <name type="scientific">Lymnaea stagnalis</name>
    <name type="common">Great pond snail</name>
    <name type="synonym">Helix stagnalis</name>
    <dbReference type="NCBI Taxonomy" id="6523"/>
    <lineage>
        <taxon>Eukaryota</taxon>
        <taxon>Metazoa</taxon>
        <taxon>Spiralia</taxon>
        <taxon>Lophotrochozoa</taxon>
        <taxon>Mollusca</taxon>
        <taxon>Gastropoda</taxon>
        <taxon>Heterobranchia</taxon>
        <taxon>Euthyneura</taxon>
        <taxon>Panpulmonata</taxon>
        <taxon>Hygrophila</taxon>
        <taxon>Lymnaeoidea</taxon>
        <taxon>Lymnaeidae</taxon>
        <taxon>Lymnaea</taxon>
    </lineage>
</organism>
<evidence type="ECO:0000313" key="7">
    <source>
        <dbReference type="EMBL" id="CAL1542390.1"/>
    </source>
</evidence>
<dbReference type="PANTHER" id="PTHR10903">
    <property type="entry name" value="GTPASE, IMAP FAMILY MEMBER-RELATED"/>
    <property type="match status" value="1"/>
</dbReference>
<keyword evidence="5" id="KW-0472">Membrane</keyword>
<dbReference type="AlphaFoldDB" id="A0AAV2IA10"/>
<evidence type="ECO:0000256" key="3">
    <source>
        <dbReference type="ARBA" id="ARBA00023134"/>
    </source>
</evidence>
<dbReference type="GO" id="GO:0005525">
    <property type="term" value="F:GTP binding"/>
    <property type="evidence" value="ECO:0007669"/>
    <property type="project" value="UniProtKB-KW"/>
</dbReference>
<keyword evidence="8" id="KW-1185">Reference proteome</keyword>
<feature type="domain" description="AIG1-type G" evidence="6">
    <location>
        <begin position="75"/>
        <end position="289"/>
    </location>
</feature>
<evidence type="ECO:0000256" key="2">
    <source>
        <dbReference type="ARBA" id="ARBA00022741"/>
    </source>
</evidence>
<keyword evidence="2" id="KW-0547">Nucleotide-binding</keyword>
<evidence type="ECO:0000259" key="6">
    <source>
        <dbReference type="PROSITE" id="PS51720"/>
    </source>
</evidence>
<comment type="caution">
    <text evidence="7">The sequence shown here is derived from an EMBL/GenBank/DDBJ whole genome shotgun (WGS) entry which is preliminary data.</text>
</comment>
<dbReference type="SUPFAM" id="SSF52540">
    <property type="entry name" value="P-loop containing nucleoside triphosphate hydrolases"/>
    <property type="match status" value="1"/>
</dbReference>
<dbReference type="PANTHER" id="PTHR10903:SF184">
    <property type="entry name" value="GTP-BINDING PROTEIN A"/>
    <property type="match status" value="1"/>
</dbReference>
<name>A0AAV2IA10_LYMST</name>
<dbReference type="Pfam" id="PF04548">
    <property type="entry name" value="AIG1"/>
    <property type="match status" value="1"/>
</dbReference>
<evidence type="ECO:0000256" key="4">
    <source>
        <dbReference type="SAM" id="Coils"/>
    </source>
</evidence>
<dbReference type="EMBL" id="CAXITT010000483">
    <property type="protein sequence ID" value="CAL1542390.1"/>
    <property type="molecule type" value="Genomic_DNA"/>
</dbReference>
<dbReference type="Proteomes" id="UP001497497">
    <property type="component" value="Unassembled WGS sequence"/>
</dbReference>
<feature type="transmembrane region" description="Helical" evidence="5">
    <location>
        <begin position="20"/>
        <end position="41"/>
    </location>
</feature>
<dbReference type="InterPro" id="IPR027417">
    <property type="entry name" value="P-loop_NTPase"/>
</dbReference>
<reference evidence="7 8" key="1">
    <citation type="submission" date="2024-04" db="EMBL/GenBank/DDBJ databases">
        <authorList>
            <consortium name="Genoscope - CEA"/>
            <person name="William W."/>
        </authorList>
    </citation>
    <scope>NUCLEOTIDE SEQUENCE [LARGE SCALE GENOMIC DNA]</scope>
</reference>
<dbReference type="PROSITE" id="PS51720">
    <property type="entry name" value="G_AIG1"/>
    <property type="match status" value="1"/>
</dbReference>
<dbReference type="InterPro" id="IPR006703">
    <property type="entry name" value="G_AIG1"/>
</dbReference>
<sequence>MKMWFDPVEALNIFCQSIMVWLLAYWKTILIILIICALAFVKVRNYFASYPQRQGLSNTQNNEPGCRKSSATISRDDISLLLIGKVGVGKSATGNTILRKRVFKARSASTSLPNSIQLGYSEVQGRGIKVVDTSAITDAVMNREGAINLMIDTVNQAMEMNPDGYHAILLVVRFDCRFTKEDIKILNLLKEVCGDDFLRKYCILLMTCGDMYDLEHAETGCGIFEDCSDAQKGYLNVLFKECNKRFVLFDNITKDEVKLSDQHNRLINLVDALSAGGLRYSGKQFQMSKKQRDRLLKESKKLHDVFIEIGLIFRQLNQVQLEDPIKQIRQLEDMIDRIEALRASIINDDIGTGALNSVIRNVENVKTNVTDQLTSAHRAIEMRQSQEKQKQENERLRVEREAIQRALDEEKRKNSISGSP</sequence>
<dbReference type="Gene3D" id="3.40.50.300">
    <property type="entry name" value="P-loop containing nucleotide triphosphate hydrolases"/>
    <property type="match status" value="1"/>
</dbReference>